<keyword evidence="1" id="KW-0472">Membrane</keyword>
<feature type="transmembrane region" description="Helical" evidence="1">
    <location>
        <begin position="77"/>
        <end position="93"/>
    </location>
</feature>
<dbReference type="InterPro" id="IPR011701">
    <property type="entry name" value="MFS"/>
</dbReference>
<dbReference type="GO" id="GO:0022857">
    <property type="term" value="F:transmembrane transporter activity"/>
    <property type="evidence" value="ECO:0007669"/>
    <property type="project" value="InterPro"/>
</dbReference>
<organism evidence="3">
    <name type="scientific">marine metagenome</name>
    <dbReference type="NCBI Taxonomy" id="408172"/>
    <lineage>
        <taxon>unclassified sequences</taxon>
        <taxon>metagenomes</taxon>
        <taxon>ecological metagenomes</taxon>
    </lineage>
</organism>
<feature type="transmembrane region" description="Helical" evidence="1">
    <location>
        <begin position="167"/>
        <end position="188"/>
    </location>
</feature>
<gene>
    <name evidence="3" type="ORF">METZ01_LOCUS138294</name>
</gene>
<evidence type="ECO:0000313" key="3">
    <source>
        <dbReference type="EMBL" id="SVA85440.1"/>
    </source>
</evidence>
<name>A0A381Z865_9ZZZZ</name>
<dbReference type="InterPro" id="IPR020846">
    <property type="entry name" value="MFS_dom"/>
</dbReference>
<dbReference type="PANTHER" id="PTHR43129:SF1">
    <property type="entry name" value="FOSMIDOMYCIN RESISTANCE PROTEIN"/>
    <property type="match status" value="1"/>
</dbReference>
<dbReference type="Pfam" id="PF07690">
    <property type="entry name" value="MFS_1"/>
    <property type="match status" value="1"/>
</dbReference>
<sequence length="206" mass="21835">MNSKPLGTGWLQGTLAIGHLTNDWAPSAVWLLAPAIGIAFDLQPSEIGLLITLHSVGAALAYLPAGILSDRITGQGRLLLVTFWWVGLGYLLASYSPGFWSLAAMLAIAGMGDAAWHPIATGVLARHFSGRRGQALGIHSFGGTLAEVLSPLLVGILLSLLDWRSVLQISAIPPLVMGLVFIGLSTRIPESHHPRINRADLSALVR</sequence>
<proteinExistence type="predicted"/>
<dbReference type="PROSITE" id="PS50850">
    <property type="entry name" value="MFS"/>
    <property type="match status" value="1"/>
</dbReference>
<evidence type="ECO:0000256" key="1">
    <source>
        <dbReference type="SAM" id="Phobius"/>
    </source>
</evidence>
<feature type="transmembrane region" description="Helical" evidence="1">
    <location>
        <begin position="47"/>
        <end position="65"/>
    </location>
</feature>
<dbReference type="SUPFAM" id="SSF103473">
    <property type="entry name" value="MFS general substrate transporter"/>
    <property type="match status" value="1"/>
</dbReference>
<dbReference type="Gene3D" id="1.20.1250.20">
    <property type="entry name" value="MFS general substrate transporter like domains"/>
    <property type="match status" value="1"/>
</dbReference>
<dbReference type="AlphaFoldDB" id="A0A381Z865"/>
<feature type="transmembrane region" description="Helical" evidence="1">
    <location>
        <begin position="136"/>
        <end position="161"/>
    </location>
</feature>
<accession>A0A381Z865</accession>
<reference evidence="3" key="1">
    <citation type="submission" date="2018-05" db="EMBL/GenBank/DDBJ databases">
        <authorList>
            <person name="Lanie J.A."/>
            <person name="Ng W.-L."/>
            <person name="Kazmierczak K.M."/>
            <person name="Andrzejewski T.M."/>
            <person name="Davidsen T.M."/>
            <person name="Wayne K.J."/>
            <person name="Tettelin H."/>
            <person name="Glass J.I."/>
            <person name="Rusch D."/>
            <person name="Podicherti R."/>
            <person name="Tsui H.-C.T."/>
            <person name="Winkler M.E."/>
        </authorList>
    </citation>
    <scope>NUCLEOTIDE SEQUENCE</scope>
</reference>
<feature type="transmembrane region" description="Helical" evidence="1">
    <location>
        <begin position="99"/>
        <end position="124"/>
    </location>
</feature>
<dbReference type="InterPro" id="IPR036259">
    <property type="entry name" value="MFS_trans_sf"/>
</dbReference>
<keyword evidence="1" id="KW-0812">Transmembrane</keyword>
<dbReference type="EMBL" id="UINC01020319">
    <property type="protein sequence ID" value="SVA85440.1"/>
    <property type="molecule type" value="Genomic_DNA"/>
</dbReference>
<keyword evidence="1" id="KW-1133">Transmembrane helix</keyword>
<feature type="domain" description="Major facilitator superfamily (MFS) profile" evidence="2">
    <location>
        <begin position="11"/>
        <end position="206"/>
    </location>
</feature>
<evidence type="ECO:0000259" key="2">
    <source>
        <dbReference type="PROSITE" id="PS50850"/>
    </source>
</evidence>
<dbReference type="GO" id="GO:0005886">
    <property type="term" value="C:plasma membrane"/>
    <property type="evidence" value="ECO:0007669"/>
    <property type="project" value="TreeGrafter"/>
</dbReference>
<dbReference type="PANTHER" id="PTHR43129">
    <property type="entry name" value="FOSMIDOMYCIN RESISTANCE PROTEIN"/>
    <property type="match status" value="1"/>
</dbReference>
<feature type="non-terminal residue" evidence="3">
    <location>
        <position position="206"/>
    </location>
</feature>
<protein>
    <recommendedName>
        <fullName evidence="2">Major facilitator superfamily (MFS) profile domain-containing protein</fullName>
    </recommendedName>
</protein>